<keyword evidence="2" id="KW-0472">Membrane</keyword>
<dbReference type="RefSeq" id="WP_126777409.1">
    <property type="nucleotide sequence ID" value="NZ_PIPM01000011.1"/>
</dbReference>
<protein>
    <recommendedName>
        <fullName evidence="5">PEGA domain-containing protein</fullName>
    </recommendedName>
</protein>
<dbReference type="Proteomes" id="UP000288405">
    <property type="component" value="Unassembled WGS sequence"/>
</dbReference>
<keyword evidence="4" id="KW-1185">Reference proteome</keyword>
<dbReference type="Gene3D" id="1.25.40.10">
    <property type="entry name" value="Tetratricopeptide repeat domain"/>
    <property type="match status" value="1"/>
</dbReference>
<name>A0A432WC55_9GAMM</name>
<feature type="transmembrane region" description="Helical" evidence="2">
    <location>
        <begin position="22"/>
        <end position="43"/>
    </location>
</feature>
<evidence type="ECO:0000313" key="4">
    <source>
        <dbReference type="Proteomes" id="UP000288405"/>
    </source>
</evidence>
<evidence type="ECO:0000256" key="1">
    <source>
        <dbReference type="SAM" id="MobiDB-lite"/>
    </source>
</evidence>
<proteinExistence type="predicted"/>
<feature type="compositionally biased region" description="Basic and acidic residues" evidence="1">
    <location>
        <begin position="47"/>
        <end position="58"/>
    </location>
</feature>
<evidence type="ECO:0000256" key="2">
    <source>
        <dbReference type="SAM" id="Phobius"/>
    </source>
</evidence>
<reference evidence="3 4" key="1">
    <citation type="journal article" date="2011" name="Front. Microbiol.">
        <title>Genomic signatures of strain selection and enhancement in Bacillus atrophaeus var. globigii, a historical biowarfare simulant.</title>
        <authorList>
            <person name="Gibbons H.S."/>
            <person name="Broomall S.M."/>
            <person name="McNew L.A."/>
            <person name="Daligault H."/>
            <person name="Chapman C."/>
            <person name="Bruce D."/>
            <person name="Karavis M."/>
            <person name="Krepps M."/>
            <person name="McGregor P.A."/>
            <person name="Hong C."/>
            <person name="Park K.H."/>
            <person name="Akmal A."/>
            <person name="Feldman A."/>
            <person name="Lin J.S."/>
            <person name="Chang W.E."/>
            <person name="Higgs B.W."/>
            <person name="Demirev P."/>
            <person name="Lindquist J."/>
            <person name="Liem A."/>
            <person name="Fochler E."/>
            <person name="Read T.D."/>
            <person name="Tapia R."/>
            <person name="Johnson S."/>
            <person name="Bishop-Lilly K.A."/>
            <person name="Detter C."/>
            <person name="Han C."/>
            <person name="Sozhamannan S."/>
            <person name="Rosenzweig C.N."/>
            <person name="Skowronski E.W."/>
        </authorList>
    </citation>
    <scope>NUCLEOTIDE SEQUENCE [LARGE SCALE GENOMIC DNA]</scope>
    <source>
        <strain evidence="3 4">GYP-17</strain>
    </source>
</reference>
<dbReference type="AlphaFoldDB" id="A0A432WC55"/>
<dbReference type="EMBL" id="PIPM01000011">
    <property type="protein sequence ID" value="RUO29500.1"/>
    <property type="molecule type" value="Genomic_DNA"/>
</dbReference>
<accession>A0A432WC55</accession>
<sequence>MADFDHTIEQEHALRRARLQKVGIILGAAILVLALLILSTRLIGDRDASPSADARERAPVQTEESAEDTALRAEAQQRLAAMRQRLQETEAKRPFVNFMADAFVSLQAKLDEGVILYTQRDYTGALAQFNLIEEGLRTQTQRYQSAYTQAYEAASQAFAAENISGARRDNQRALTLNPEFAPALALQARLDVYDDVQALLERAHVAMMENRFDAQRDYLQQVVLLDPAHQDAQEALAEVQATLQERAFLSALNDAVRHLEQGQLTQASSAANRADNLISGRAEVRDVRTRIQAAQTARELAAIEQQLTAFMAADEWATVAMVAGNALQKYPSHEASQNAQRKAQQITQTQARLQSYIQRPERLTDLGILQNAQQALRNAEALANDSAKLAFDIDRLHDLVEEANRPVSVVLTSDGRTFVRVLGVGNVGVHQEYQFSLRPGVYQFEGRRDGYRSKIVSVTVTHQDAPVQVHVVCDERI</sequence>
<dbReference type="InterPro" id="IPR011990">
    <property type="entry name" value="TPR-like_helical_dom_sf"/>
</dbReference>
<feature type="region of interest" description="Disordered" evidence="1">
    <location>
        <begin position="47"/>
        <end position="68"/>
    </location>
</feature>
<keyword evidence="2" id="KW-0812">Transmembrane</keyword>
<dbReference type="SUPFAM" id="SSF48452">
    <property type="entry name" value="TPR-like"/>
    <property type="match status" value="1"/>
</dbReference>
<comment type="caution">
    <text evidence="3">The sequence shown here is derived from an EMBL/GenBank/DDBJ whole genome shotgun (WGS) entry which is preliminary data.</text>
</comment>
<evidence type="ECO:0000313" key="3">
    <source>
        <dbReference type="EMBL" id="RUO29500.1"/>
    </source>
</evidence>
<gene>
    <name evidence="3" type="ORF">CWE11_09640</name>
</gene>
<keyword evidence="2" id="KW-1133">Transmembrane helix</keyword>
<dbReference type="OrthoDB" id="6286134at2"/>
<evidence type="ECO:0008006" key="5">
    <source>
        <dbReference type="Google" id="ProtNLM"/>
    </source>
</evidence>
<organism evidence="3 4">
    <name type="scientific">Aliidiomarina sanyensis</name>
    <dbReference type="NCBI Taxonomy" id="1249555"/>
    <lineage>
        <taxon>Bacteria</taxon>
        <taxon>Pseudomonadati</taxon>
        <taxon>Pseudomonadota</taxon>
        <taxon>Gammaproteobacteria</taxon>
        <taxon>Alteromonadales</taxon>
        <taxon>Idiomarinaceae</taxon>
        <taxon>Aliidiomarina</taxon>
    </lineage>
</organism>